<accession>A0A927K7U6</accession>
<evidence type="ECO:0000313" key="2">
    <source>
        <dbReference type="Proteomes" id="UP000616839"/>
    </source>
</evidence>
<dbReference type="RefSeq" id="WP_192144116.1">
    <property type="nucleotide sequence ID" value="NZ_JACYXZ010000004.1"/>
</dbReference>
<dbReference type="EMBL" id="JACYXZ010000004">
    <property type="protein sequence ID" value="MBD8870770.1"/>
    <property type="molecule type" value="Genomic_DNA"/>
</dbReference>
<reference evidence="1" key="1">
    <citation type="submission" date="2020-09" db="EMBL/GenBank/DDBJ databases">
        <title>Nocardioides sp. strain MJB4 16S ribosomal RNA gene Genome sequencing and assembly.</title>
        <authorList>
            <person name="Kim I."/>
        </authorList>
    </citation>
    <scope>NUCLEOTIDE SEQUENCE</scope>
    <source>
        <strain evidence="1">MJB4</strain>
    </source>
</reference>
<comment type="caution">
    <text evidence="1">The sequence shown here is derived from an EMBL/GenBank/DDBJ whole genome shotgun (WGS) entry which is preliminary data.</text>
</comment>
<keyword evidence="2" id="KW-1185">Reference proteome</keyword>
<organism evidence="1 2">
    <name type="scientific">Nocardioides donggukensis</name>
    <dbReference type="NCBI Taxonomy" id="2774019"/>
    <lineage>
        <taxon>Bacteria</taxon>
        <taxon>Bacillati</taxon>
        <taxon>Actinomycetota</taxon>
        <taxon>Actinomycetes</taxon>
        <taxon>Propionibacteriales</taxon>
        <taxon>Nocardioidaceae</taxon>
        <taxon>Nocardioides</taxon>
    </lineage>
</organism>
<protein>
    <submittedName>
        <fullName evidence="1">Uncharacterized protein</fullName>
    </submittedName>
</protein>
<sequence length="299" mass="31332">MPSAFRGLVDDAAIFPPGNADLEDAVAAWQERLGTPLETLVGSFVIGDHRLADLAALTGEVERPIPVSVVVGTGAGGLAPAASTVSRLPGVRLAGLEVALRDPDDLAGNARRIVAGLDQARDHGAVDDDLPVYVELPQADPTAGWLSAADEVAGAELRLKFRTGGVEADLFPASRTLAAWVDAALDRETPFKCTAGLHHAVRHADPGTGIAHHGFLNLLLATRRCFDGAAADEVVGLLEEREPAALLAAWAGQEEPAMAGIRRWFTGFGSCSVREPWTDLVGLGLVDDPDRPGHSTKES</sequence>
<dbReference type="AlphaFoldDB" id="A0A927K7U6"/>
<proteinExistence type="predicted"/>
<dbReference type="Proteomes" id="UP000616839">
    <property type="component" value="Unassembled WGS sequence"/>
</dbReference>
<gene>
    <name evidence="1" type="ORF">IE331_14160</name>
</gene>
<evidence type="ECO:0000313" key="1">
    <source>
        <dbReference type="EMBL" id="MBD8870770.1"/>
    </source>
</evidence>
<name>A0A927K7U6_9ACTN</name>